<dbReference type="InterPro" id="IPR035906">
    <property type="entry name" value="MetI-like_sf"/>
</dbReference>
<feature type="transmembrane region" description="Helical" evidence="7">
    <location>
        <begin position="97"/>
        <end position="121"/>
    </location>
</feature>
<dbReference type="PANTHER" id="PTHR43386:SF1">
    <property type="entry name" value="D,D-DIPEPTIDE TRANSPORT SYSTEM PERMEASE PROTEIN DDPC-RELATED"/>
    <property type="match status" value="1"/>
</dbReference>
<feature type="transmembrane region" description="Helical" evidence="7">
    <location>
        <begin position="259"/>
        <end position="280"/>
    </location>
</feature>
<feature type="transmembrane region" description="Helical" evidence="7">
    <location>
        <begin position="214"/>
        <end position="238"/>
    </location>
</feature>
<keyword evidence="3" id="KW-1003">Cell membrane</keyword>
<evidence type="ECO:0000256" key="7">
    <source>
        <dbReference type="RuleBase" id="RU363032"/>
    </source>
</evidence>
<dbReference type="PANTHER" id="PTHR43386">
    <property type="entry name" value="OLIGOPEPTIDE TRANSPORT SYSTEM PERMEASE PROTEIN APPC"/>
    <property type="match status" value="1"/>
</dbReference>
<evidence type="ECO:0000256" key="3">
    <source>
        <dbReference type="ARBA" id="ARBA00022475"/>
    </source>
</evidence>
<dbReference type="AlphaFoldDB" id="A0A2S5GX45"/>
<keyword evidence="6 7" id="KW-0472">Membrane</keyword>
<dbReference type="CDD" id="cd06261">
    <property type="entry name" value="TM_PBP2"/>
    <property type="match status" value="1"/>
</dbReference>
<dbReference type="Pfam" id="PF12911">
    <property type="entry name" value="OppC_N"/>
    <property type="match status" value="1"/>
</dbReference>
<reference evidence="9 10" key="1">
    <citation type="submission" date="2018-02" db="EMBL/GenBank/DDBJ databases">
        <title>Draft Genome of Achromobacter spanius stain 6.</title>
        <authorList>
            <person name="Gunasekera T.S."/>
            <person name="Radwan O."/>
            <person name="Ruiz O.N."/>
        </authorList>
    </citation>
    <scope>NUCLEOTIDE SEQUENCE [LARGE SCALE GENOMIC DNA]</scope>
    <source>
        <strain evidence="9 10">6</strain>
    </source>
</reference>
<dbReference type="PROSITE" id="PS50928">
    <property type="entry name" value="ABC_TM1"/>
    <property type="match status" value="1"/>
</dbReference>
<evidence type="ECO:0000256" key="6">
    <source>
        <dbReference type="ARBA" id="ARBA00023136"/>
    </source>
</evidence>
<dbReference type="EMBL" id="PREU01000002">
    <property type="protein sequence ID" value="PPA77381.1"/>
    <property type="molecule type" value="Genomic_DNA"/>
</dbReference>
<gene>
    <name evidence="9" type="ORF">C4E15_04965</name>
</gene>
<dbReference type="RefSeq" id="WP_104142584.1">
    <property type="nucleotide sequence ID" value="NZ_PREU01000002.1"/>
</dbReference>
<evidence type="ECO:0000259" key="8">
    <source>
        <dbReference type="PROSITE" id="PS50928"/>
    </source>
</evidence>
<protein>
    <submittedName>
        <fullName evidence="9">ABC transporter permease</fullName>
    </submittedName>
</protein>
<dbReference type="GO" id="GO:0055085">
    <property type="term" value="P:transmembrane transport"/>
    <property type="evidence" value="ECO:0007669"/>
    <property type="project" value="InterPro"/>
</dbReference>
<dbReference type="Proteomes" id="UP000239990">
    <property type="component" value="Unassembled WGS sequence"/>
</dbReference>
<dbReference type="InterPro" id="IPR050366">
    <property type="entry name" value="BP-dependent_transpt_permease"/>
</dbReference>
<keyword evidence="5 7" id="KW-1133">Transmembrane helix</keyword>
<comment type="subcellular location">
    <subcellularLocation>
        <location evidence="1 7">Cell membrane</location>
        <topology evidence="1 7">Multi-pass membrane protein</topology>
    </subcellularLocation>
</comment>
<dbReference type="InterPro" id="IPR025966">
    <property type="entry name" value="OppC_N"/>
</dbReference>
<feature type="transmembrane region" description="Helical" evidence="7">
    <location>
        <begin position="142"/>
        <end position="166"/>
    </location>
</feature>
<comment type="similarity">
    <text evidence="7">Belongs to the binding-protein-dependent transport system permease family.</text>
</comment>
<feature type="domain" description="ABC transmembrane type-1" evidence="8">
    <location>
        <begin position="93"/>
        <end position="281"/>
    </location>
</feature>
<evidence type="ECO:0000256" key="4">
    <source>
        <dbReference type="ARBA" id="ARBA00022692"/>
    </source>
</evidence>
<dbReference type="OrthoDB" id="9783218at2"/>
<keyword evidence="2 7" id="KW-0813">Transport</keyword>
<evidence type="ECO:0000256" key="5">
    <source>
        <dbReference type="ARBA" id="ARBA00022989"/>
    </source>
</evidence>
<name>A0A2S5GX45_9BURK</name>
<feature type="transmembrane region" description="Helical" evidence="7">
    <location>
        <begin position="32"/>
        <end position="53"/>
    </location>
</feature>
<sequence length="295" mass="31119">MSTSPAFSAVPATRLAPPPASFAARFVRNRGAVAGAIVLLLVALLAAGAGWLFPTNPLRIVGPPEIWPFESWRYPLGTDSMGRDIAALIAHGARATLLIGLVAAAAATLIGVSIGAAAAWFGGWIDEALMRVTELFQIIPNVVFVLTVVSILGPHIEAITLAVGLVSWPPIARLTRAEFLSFKEREFVQACRAVGMNPLRIVAGEILPNALPPVIVMSSLVVAGAILYESVVSFLGLGDPNIASWGRLVREGRSLIRSSWYICAVPGVAIMLAVLSLNLVGDGLNDALNPKLHKQ</sequence>
<dbReference type="InterPro" id="IPR000515">
    <property type="entry name" value="MetI-like"/>
</dbReference>
<dbReference type="Gene3D" id="1.10.3720.10">
    <property type="entry name" value="MetI-like"/>
    <property type="match status" value="1"/>
</dbReference>
<keyword evidence="4 7" id="KW-0812">Transmembrane</keyword>
<accession>A0A2S5GX45</accession>
<proteinExistence type="inferred from homology"/>
<evidence type="ECO:0000313" key="9">
    <source>
        <dbReference type="EMBL" id="PPA77381.1"/>
    </source>
</evidence>
<comment type="caution">
    <text evidence="9">The sequence shown here is derived from an EMBL/GenBank/DDBJ whole genome shotgun (WGS) entry which is preliminary data.</text>
</comment>
<dbReference type="Pfam" id="PF00528">
    <property type="entry name" value="BPD_transp_1"/>
    <property type="match status" value="1"/>
</dbReference>
<organism evidence="9 10">
    <name type="scientific">Achromobacter spanius</name>
    <dbReference type="NCBI Taxonomy" id="217203"/>
    <lineage>
        <taxon>Bacteria</taxon>
        <taxon>Pseudomonadati</taxon>
        <taxon>Pseudomonadota</taxon>
        <taxon>Betaproteobacteria</taxon>
        <taxon>Burkholderiales</taxon>
        <taxon>Alcaligenaceae</taxon>
        <taxon>Achromobacter</taxon>
    </lineage>
</organism>
<dbReference type="GO" id="GO:0005886">
    <property type="term" value="C:plasma membrane"/>
    <property type="evidence" value="ECO:0007669"/>
    <property type="project" value="UniProtKB-SubCell"/>
</dbReference>
<evidence type="ECO:0000313" key="10">
    <source>
        <dbReference type="Proteomes" id="UP000239990"/>
    </source>
</evidence>
<dbReference type="SUPFAM" id="SSF161098">
    <property type="entry name" value="MetI-like"/>
    <property type="match status" value="1"/>
</dbReference>
<evidence type="ECO:0000256" key="2">
    <source>
        <dbReference type="ARBA" id="ARBA00022448"/>
    </source>
</evidence>
<evidence type="ECO:0000256" key="1">
    <source>
        <dbReference type="ARBA" id="ARBA00004651"/>
    </source>
</evidence>